<comment type="caution">
    <text evidence="1">The sequence shown here is derived from an EMBL/GenBank/DDBJ whole genome shotgun (WGS) entry which is preliminary data.</text>
</comment>
<reference evidence="1 2" key="1">
    <citation type="journal article" date="2013" name="Curr. Biol.">
        <title>The Genome of the Foraminiferan Reticulomyxa filosa.</title>
        <authorList>
            <person name="Glockner G."/>
            <person name="Hulsmann N."/>
            <person name="Schleicher M."/>
            <person name="Noegel A.A."/>
            <person name="Eichinger L."/>
            <person name="Gallinger C."/>
            <person name="Pawlowski J."/>
            <person name="Sierra R."/>
            <person name="Euteneuer U."/>
            <person name="Pillet L."/>
            <person name="Moustafa A."/>
            <person name="Platzer M."/>
            <person name="Groth M."/>
            <person name="Szafranski K."/>
            <person name="Schliwa M."/>
        </authorList>
    </citation>
    <scope>NUCLEOTIDE SEQUENCE [LARGE SCALE GENOMIC DNA]</scope>
</reference>
<keyword evidence="2" id="KW-1185">Reference proteome</keyword>
<proteinExistence type="predicted"/>
<evidence type="ECO:0000313" key="1">
    <source>
        <dbReference type="EMBL" id="ETO00762.1"/>
    </source>
</evidence>
<gene>
    <name evidence="1" type="ORF">RFI_36678</name>
</gene>
<evidence type="ECO:0000313" key="2">
    <source>
        <dbReference type="Proteomes" id="UP000023152"/>
    </source>
</evidence>
<organism evidence="1 2">
    <name type="scientific">Reticulomyxa filosa</name>
    <dbReference type="NCBI Taxonomy" id="46433"/>
    <lineage>
        <taxon>Eukaryota</taxon>
        <taxon>Sar</taxon>
        <taxon>Rhizaria</taxon>
        <taxon>Retaria</taxon>
        <taxon>Foraminifera</taxon>
        <taxon>Monothalamids</taxon>
        <taxon>Reticulomyxidae</taxon>
        <taxon>Reticulomyxa</taxon>
    </lineage>
</organism>
<name>X6LHZ5_RETFI</name>
<dbReference type="Proteomes" id="UP000023152">
    <property type="component" value="Unassembled WGS sequence"/>
</dbReference>
<dbReference type="OrthoDB" id="6142015at2759"/>
<feature type="non-terminal residue" evidence="1">
    <location>
        <position position="1"/>
    </location>
</feature>
<dbReference type="EMBL" id="ASPP01040093">
    <property type="protein sequence ID" value="ETO00762.1"/>
    <property type="molecule type" value="Genomic_DNA"/>
</dbReference>
<accession>X6LHZ5</accession>
<protein>
    <submittedName>
        <fullName evidence="1">Uncharacterized protein</fullName>
    </submittedName>
</protein>
<sequence>AKVVKLLQRMLLQYSESQRVKQYLFAVISSNMDNDVAGALRLFHLECTFGESIHLFDVEEELYTKQLSLFLHDKSSRKPFIQLYESNNIGMGKTWKIQADIEEYQEECKIEKICVRFNSSAIDWKWIVNTFWQYHPCKFDHTLEDNVNNIRKKKNQTTSPEDTLVIYHLDISSCINEDMNDFLFQLLYLQHIDTDCSSFHVNPNMAFFIEIPSQFDSLKGDAKDILYTLFPKSNFPTITVSKSNNPFYFGKEAQYCVKWIKELDEISKSANSGFWGWFSSSSRISPETSDIDPDIINDLSREDMISFMESSFEQLSHPLNYTILFKFLFTQFKILANSKYLTNKQQFQYKQEATKYATAIAQELFTNTSIKEDDTQFCLCRKLNRSESFYLINHDGSLSLLVPNEDEVNKKMREDLIQANIVFISWKEETKKMRDLFFRVMSMHFFL</sequence>
<dbReference type="AlphaFoldDB" id="X6LHZ5"/>